<name>A0A9D1U945_9BACT</name>
<feature type="region of interest" description="Disordered" evidence="2">
    <location>
        <begin position="1"/>
        <end position="51"/>
    </location>
</feature>
<dbReference type="Pfam" id="PF01969">
    <property type="entry name" value="Ni_insertion"/>
    <property type="match status" value="1"/>
</dbReference>
<protein>
    <submittedName>
        <fullName evidence="3">LarC family nickel insertion protein</fullName>
    </submittedName>
</protein>
<feature type="compositionally biased region" description="Basic and acidic residues" evidence="2">
    <location>
        <begin position="1"/>
        <end position="13"/>
    </location>
</feature>
<evidence type="ECO:0000256" key="1">
    <source>
        <dbReference type="ARBA" id="ARBA00022596"/>
    </source>
</evidence>
<reference evidence="3" key="2">
    <citation type="submission" date="2021-04" db="EMBL/GenBank/DDBJ databases">
        <authorList>
            <person name="Gilroy R."/>
        </authorList>
    </citation>
    <scope>NUCLEOTIDE SEQUENCE</scope>
    <source>
        <strain evidence="3">ChiSxjej5B17-1746</strain>
    </source>
</reference>
<dbReference type="Proteomes" id="UP000824264">
    <property type="component" value="Unassembled WGS sequence"/>
</dbReference>
<feature type="compositionally biased region" description="Gly residues" evidence="2">
    <location>
        <begin position="39"/>
        <end position="48"/>
    </location>
</feature>
<sequence length="296" mass="30776">MSGEEKHHEETPGHAHGASVGIAGKGRPVETHGHAHGASAGGGHGHGAGRPEEGRVLTIRAHSGLSGDMFLAGLLRMTESGEAELNGLLPAIAPELAGIVRLVRRQVNHIGGWHAEVSLPHQHEHRSLADITAIIASSGLGEKAKDLAATTFTLLAQAEAVVHEKRPEDIHFHEVGALDSILDICLTCELFTRLAPSRFVVSSLPIADGSVVCAHGVIPVPAPAVLELLEGIPVRPFPAEGETVTPTAAALLRALGADFGPWPAMLVRKTALVYGTRVFPNVPNGAVFACGTAYAG</sequence>
<gene>
    <name evidence="3" type="ORF">H9874_08110</name>
</gene>
<organism evidence="3 4">
    <name type="scientific">Candidatus Bilophila faecipullorum</name>
    <dbReference type="NCBI Taxonomy" id="2838482"/>
    <lineage>
        <taxon>Bacteria</taxon>
        <taxon>Pseudomonadati</taxon>
        <taxon>Thermodesulfobacteriota</taxon>
        <taxon>Desulfovibrionia</taxon>
        <taxon>Desulfovibrionales</taxon>
        <taxon>Desulfovibrionaceae</taxon>
        <taxon>Bilophila</taxon>
    </lineage>
</organism>
<dbReference type="AlphaFoldDB" id="A0A9D1U945"/>
<comment type="caution">
    <text evidence="3">The sequence shown here is derived from an EMBL/GenBank/DDBJ whole genome shotgun (WGS) entry which is preliminary data.</text>
</comment>
<dbReference type="PANTHER" id="PTHR36566">
    <property type="entry name" value="NICKEL INSERTION PROTEIN-RELATED"/>
    <property type="match status" value="1"/>
</dbReference>
<evidence type="ECO:0000313" key="4">
    <source>
        <dbReference type="Proteomes" id="UP000824264"/>
    </source>
</evidence>
<proteinExistence type="predicted"/>
<dbReference type="PANTHER" id="PTHR36566:SF1">
    <property type="entry name" value="PYRIDINIUM-3,5-BISTHIOCARBOXYLIC ACID MONONUCLEOTIDE NICKEL INSERTION PROTEIN"/>
    <property type="match status" value="1"/>
</dbReference>
<keyword evidence="1" id="KW-0533">Nickel</keyword>
<reference evidence="3" key="1">
    <citation type="journal article" date="2021" name="PeerJ">
        <title>Extensive microbial diversity within the chicken gut microbiome revealed by metagenomics and culture.</title>
        <authorList>
            <person name="Gilroy R."/>
            <person name="Ravi A."/>
            <person name="Getino M."/>
            <person name="Pursley I."/>
            <person name="Horton D.L."/>
            <person name="Alikhan N.F."/>
            <person name="Baker D."/>
            <person name="Gharbi K."/>
            <person name="Hall N."/>
            <person name="Watson M."/>
            <person name="Adriaenssens E.M."/>
            <person name="Foster-Nyarko E."/>
            <person name="Jarju S."/>
            <person name="Secka A."/>
            <person name="Antonio M."/>
            <person name="Oren A."/>
            <person name="Chaudhuri R.R."/>
            <person name="La Ragione R."/>
            <person name="Hildebrand F."/>
            <person name="Pallen M.J."/>
        </authorList>
    </citation>
    <scope>NUCLEOTIDE SEQUENCE</scope>
    <source>
        <strain evidence="3">ChiSxjej5B17-1746</strain>
    </source>
</reference>
<dbReference type="InterPro" id="IPR002822">
    <property type="entry name" value="Ni_insertion"/>
</dbReference>
<evidence type="ECO:0000256" key="2">
    <source>
        <dbReference type="SAM" id="MobiDB-lite"/>
    </source>
</evidence>
<evidence type="ECO:0000313" key="3">
    <source>
        <dbReference type="EMBL" id="HIW79092.1"/>
    </source>
</evidence>
<dbReference type="EMBL" id="DXGI01000312">
    <property type="protein sequence ID" value="HIW79092.1"/>
    <property type="molecule type" value="Genomic_DNA"/>
</dbReference>
<accession>A0A9D1U945</accession>